<feature type="signal peptide" evidence="1">
    <location>
        <begin position="1"/>
        <end position="23"/>
    </location>
</feature>
<dbReference type="AlphaFoldDB" id="A0A927IQZ7"/>
<dbReference type="EMBL" id="JACYFU010000001">
    <property type="protein sequence ID" value="MBD8063874.1"/>
    <property type="molecule type" value="Genomic_DNA"/>
</dbReference>
<protein>
    <submittedName>
        <fullName evidence="2">Uncharacterized protein</fullName>
    </submittedName>
</protein>
<organism evidence="2 3">
    <name type="scientific">Devosia oryzisoli</name>
    <dbReference type="NCBI Taxonomy" id="2774138"/>
    <lineage>
        <taxon>Bacteria</taxon>
        <taxon>Pseudomonadati</taxon>
        <taxon>Pseudomonadota</taxon>
        <taxon>Alphaproteobacteria</taxon>
        <taxon>Hyphomicrobiales</taxon>
        <taxon>Devosiaceae</taxon>
        <taxon>Devosia</taxon>
    </lineage>
</organism>
<evidence type="ECO:0000313" key="3">
    <source>
        <dbReference type="Proteomes" id="UP000654108"/>
    </source>
</evidence>
<name>A0A927IQZ7_9HYPH</name>
<dbReference type="RefSeq" id="WP_191772006.1">
    <property type="nucleotide sequence ID" value="NZ_JACYFU010000001.1"/>
</dbReference>
<sequence>MNKIIASSAIALLLASAAAPAIAQDASAGVGAGVDAGVSVDTPAAGVDAGVNAGASSNVDASKDGATGNAAANASGNANANAQANAGGMSDNTYGSVISSIKGSADVDLSGITSEDNVQIVLLSSLQGDAATESEALDAALSADAEAHTMLETNIDGNEVIKAKLEAEGYSAADVVAVKSEADGTVIVYVDDRAE</sequence>
<feature type="chain" id="PRO_5037404333" evidence="1">
    <location>
        <begin position="24"/>
        <end position="195"/>
    </location>
</feature>
<evidence type="ECO:0000313" key="2">
    <source>
        <dbReference type="EMBL" id="MBD8063874.1"/>
    </source>
</evidence>
<proteinExistence type="predicted"/>
<reference evidence="2" key="1">
    <citation type="submission" date="2020-09" db="EMBL/GenBank/DDBJ databases">
        <title>Genome seq and assembly of Devosia sp.</title>
        <authorList>
            <person name="Chhetri G."/>
        </authorList>
    </citation>
    <scope>NUCLEOTIDE SEQUENCE</scope>
    <source>
        <strain evidence="2">PTR5</strain>
    </source>
</reference>
<dbReference type="Proteomes" id="UP000654108">
    <property type="component" value="Unassembled WGS sequence"/>
</dbReference>
<comment type="caution">
    <text evidence="2">The sequence shown here is derived from an EMBL/GenBank/DDBJ whole genome shotgun (WGS) entry which is preliminary data.</text>
</comment>
<accession>A0A927IQZ7</accession>
<gene>
    <name evidence="2" type="ORF">IC608_00105</name>
</gene>
<keyword evidence="1" id="KW-0732">Signal</keyword>
<keyword evidence="3" id="KW-1185">Reference proteome</keyword>
<evidence type="ECO:0000256" key="1">
    <source>
        <dbReference type="SAM" id="SignalP"/>
    </source>
</evidence>